<comment type="caution">
    <text evidence="2">The sequence shown here is derived from an EMBL/GenBank/DDBJ whole genome shotgun (WGS) entry which is preliminary data.</text>
</comment>
<organism evidence="2 3">
    <name type="scientific">Coemansia guatemalensis</name>
    <dbReference type="NCBI Taxonomy" id="2761395"/>
    <lineage>
        <taxon>Eukaryota</taxon>
        <taxon>Fungi</taxon>
        <taxon>Fungi incertae sedis</taxon>
        <taxon>Zoopagomycota</taxon>
        <taxon>Kickxellomycotina</taxon>
        <taxon>Kickxellomycetes</taxon>
        <taxon>Kickxellales</taxon>
        <taxon>Kickxellaceae</taxon>
        <taxon>Coemansia</taxon>
    </lineage>
</organism>
<feature type="compositionally biased region" description="Low complexity" evidence="1">
    <location>
        <begin position="1"/>
        <end position="29"/>
    </location>
</feature>
<evidence type="ECO:0000313" key="2">
    <source>
        <dbReference type="EMBL" id="KAJ2807530.1"/>
    </source>
</evidence>
<accession>A0A9W8HZZ0</accession>
<dbReference type="EMBL" id="JANBUO010000102">
    <property type="protein sequence ID" value="KAJ2807530.1"/>
    <property type="molecule type" value="Genomic_DNA"/>
</dbReference>
<reference evidence="2" key="1">
    <citation type="submission" date="2022-07" db="EMBL/GenBank/DDBJ databases">
        <title>Phylogenomic reconstructions and comparative analyses of Kickxellomycotina fungi.</title>
        <authorList>
            <person name="Reynolds N.K."/>
            <person name="Stajich J.E."/>
            <person name="Barry K."/>
            <person name="Grigoriev I.V."/>
            <person name="Crous P."/>
            <person name="Smith M.E."/>
        </authorList>
    </citation>
    <scope>NUCLEOTIDE SEQUENCE</scope>
    <source>
        <strain evidence="2">NRRL 1565</strain>
    </source>
</reference>
<feature type="compositionally biased region" description="Low complexity" evidence="1">
    <location>
        <begin position="82"/>
        <end position="101"/>
    </location>
</feature>
<evidence type="ECO:0000256" key="1">
    <source>
        <dbReference type="SAM" id="MobiDB-lite"/>
    </source>
</evidence>
<proteinExistence type="predicted"/>
<dbReference type="OrthoDB" id="5551024at2759"/>
<protein>
    <submittedName>
        <fullName evidence="2">Uncharacterized protein</fullName>
    </submittedName>
</protein>
<name>A0A9W8HZZ0_9FUNG</name>
<dbReference type="AlphaFoldDB" id="A0A9W8HZZ0"/>
<dbReference type="Proteomes" id="UP001140094">
    <property type="component" value="Unassembled WGS sequence"/>
</dbReference>
<feature type="region of interest" description="Disordered" evidence="1">
    <location>
        <begin position="1"/>
        <end position="138"/>
    </location>
</feature>
<sequence length="168" mass="17225">MAVAATDSAAPSVASSSSSSLRVTVAPSSSRPPMRLHAASISSTGEPQPRLGGGTTSRSSSESFRQLAAENMLALDRVSGDQSAQPPAQQHAEQQQQQQQQLDFRTRTSSEGELGQFDGASSTHLALPLPSESAANAPSLCGRTSASAYDVLGIVMADSDHQIAGSSA</sequence>
<keyword evidence="3" id="KW-1185">Reference proteome</keyword>
<evidence type="ECO:0000313" key="3">
    <source>
        <dbReference type="Proteomes" id="UP001140094"/>
    </source>
</evidence>
<gene>
    <name evidence="2" type="ORF">H4R20_001250</name>
</gene>